<keyword evidence="6 9" id="KW-0496">Mitochondrion</keyword>
<keyword evidence="8" id="KW-0812">Transmembrane</keyword>
<keyword evidence="7 8" id="KW-0472">Membrane</keyword>
<keyword evidence="4" id="KW-0375">Hydrogen ion transport</keyword>
<keyword evidence="3" id="KW-0138">CF(0)</keyword>
<evidence type="ECO:0000256" key="4">
    <source>
        <dbReference type="ARBA" id="ARBA00022781"/>
    </source>
</evidence>
<geneLocation type="mitochondrion" evidence="9"/>
<protein>
    <submittedName>
        <fullName evidence="9">ATP synthase B chain</fullName>
    </submittedName>
</protein>
<dbReference type="GO" id="GO:0015986">
    <property type="term" value="P:proton motive force-driven ATP synthesis"/>
    <property type="evidence" value="ECO:0007669"/>
    <property type="project" value="InterPro"/>
</dbReference>
<comment type="subcellular location">
    <subcellularLocation>
        <location evidence="1">Mitochondrion membrane</location>
    </subcellularLocation>
</comment>
<dbReference type="AlphaFoldDB" id="A0A3G3MIK8"/>
<organism evidence="9">
    <name type="scientific">Neogoniolithon spectabile</name>
    <dbReference type="NCBI Taxonomy" id="231755"/>
    <lineage>
        <taxon>Eukaryota</taxon>
        <taxon>Rhodophyta</taxon>
        <taxon>Florideophyceae</taxon>
        <taxon>Corallinophycidae</taxon>
        <taxon>Corallinales</taxon>
        <taxon>Spongitidaceae</taxon>
        <taxon>Neogoniolithoideae</taxon>
        <taxon>Neogoniolithon</taxon>
    </lineage>
</organism>
<sequence>MKMTNILPYTLAFVFMTRHNIILLNEEFLIFLCFIAFVMLNVNKFGTPVYDNLKKESINLENNLKNFYNESLISLKKNNSYKKRTSKRCFLIYVHLGNYYYNFGSLFNVFAKNCMEDKLNSSLNKNLAFLHKVEKQTLKLFTLILIDKLQKLLILKGFYSKTLKVKNFKSINSLSIRESINKIN</sequence>
<dbReference type="RefSeq" id="YP_009541984.1">
    <property type="nucleotide sequence ID" value="NC_039980.1"/>
</dbReference>
<dbReference type="GO" id="GO:0015078">
    <property type="term" value="F:proton transmembrane transporter activity"/>
    <property type="evidence" value="ECO:0007669"/>
    <property type="project" value="InterPro"/>
</dbReference>
<keyword evidence="2" id="KW-0813">Transport</keyword>
<reference evidence="9" key="1">
    <citation type="journal article" date="2018" name="Genome Biol. Evol.">
        <title>Mitochondrial and Plastid Genomes from Coralline Red Algae Provide Insights into the Incongruent Evolutionary Histories of Organelles.</title>
        <authorList>
            <person name="Lee J."/>
            <person name="Song H.J."/>
            <person name="In Park S."/>
            <person name="Lee Y.M."/>
            <person name="Jeong S.Y."/>
            <person name="Oh Cho T."/>
            <person name="Kim J.H."/>
            <person name="Choi H.G."/>
            <person name="Choi C.G."/>
            <person name="Nelson W.A."/>
            <person name="Fredericq S."/>
            <person name="Bhattacharya D."/>
            <person name="Su Yoon H."/>
        </authorList>
    </citation>
    <scope>NUCLEOTIDE SEQUENCE</scope>
</reference>
<evidence type="ECO:0000256" key="1">
    <source>
        <dbReference type="ARBA" id="ARBA00004325"/>
    </source>
</evidence>
<name>A0A3G3MIK8_9FLOR</name>
<dbReference type="EMBL" id="MH281624">
    <property type="protein sequence ID" value="AYR06654.1"/>
    <property type="molecule type" value="Genomic_DNA"/>
</dbReference>
<keyword evidence="8" id="KW-1133">Transmembrane helix</keyword>
<keyword evidence="5" id="KW-0406">Ion transport</keyword>
<feature type="transmembrane region" description="Helical" evidence="8">
    <location>
        <begin position="21"/>
        <end position="40"/>
    </location>
</feature>
<evidence type="ECO:0000256" key="8">
    <source>
        <dbReference type="SAM" id="Phobius"/>
    </source>
</evidence>
<dbReference type="GO" id="GO:0031966">
    <property type="term" value="C:mitochondrial membrane"/>
    <property type="evidence" value="ECO:0007669"/>
    <property type="project" value="UniProtKB-SubCell"/>
</dbReference>
<evidence type="ECO:0000256" key="5">
    <source>
        <dbReference type="ARBA" id="ARBA00023065"/>
    </source>
</evidence>
<evidence type="ECO:0000256" key="7">
    <source>
        <dbReference type="ARBA" id="ARBA00023136"/>
    </source>
</evidence>
<evidence type="ECO:0000256" key="2">
    <source>
        <dbReference type="ARBA" id="ARBA00022448"/>
    </source>
</evidence>
<dbReference type="Pfam" id="PF05405">
    <property type="entry name" value="Mt_ATP-synt_B"/>
    <property type="match status" value="1"/>
</dbReference>
<dbReference type="GeneID" id="38463843"/>
<dbReference type="GO" id="GO:0045259">
    <property type="term" value="C:proton-transporting ATP synthase complex"/>
    <property type="evidence" value="ECO:0007669"/>
    <property type="project" value="UniProtKB-KW"/>
</dbReference>
<dbReference type="InterPro" id="IPR008688">
    <property type="entry name" value="ATP_synth_Bsub_B/MI25"/>
</dbReference>
<evidence type="ECO:0000313" key="9">
    <source>
        <dbReference type="EMBL" id="AYR06654.1"/>
    </source>
</evidence>
<evidence type="ECO:0000256" key="6">
    <source>
        <dbReference type="ARBA" id="ARBA00023128"/>
    </source>
</evidence>
<proteinExistence type="predicted"/>
<gene>
    <name evidence="9" type="primary">ymf39</name>
</gene>
<evidence type="ECO:0000256" key="3">
    <source>
        <dbReference type="ARBA" id="ARBA00022547"/>
    </source>
</evidence>
<accession>A0A3G3MIK8</accession>